<accession>A0A917R4K1</accession>
<dbReference type="EMBL" id="BMNT01000017">
    <property type="protein sequence ID" value="GGK88387.1"/>
    <property type="molecule type" value="Genomic_DNA"/>
</dbReference>
<evidence type="ECO:0000313" key="2">
    <source>
        <dbReference type="EMBL" id="GGK88387.1"/>
    </source>
</evidence>
<gene>
    <name evidence="2" type="ORF">GCM10007964_33820</name>
</gene>
<dbReference type="Proteomes" id="UP000645217">
    <property type="component" value="Unassembled WGS sequence"/>
</dbReference>
<keyword evidence="3" id="KW-1185">Reference proteome</keyword>
<protein>
    <submittedName>
        <fullName evidence="2">Uncharacterized protein</fullName>
    </submittedName>
</protein>
<reference evidence="2" key="1">
    <citation type="journal article" date="2014" name="Int. J. Syst. Evol. Microbiol.">
        <title>Complete genome sequence of Corynebacterium casei LMG S-19264T (=DSM 44701T), isolated from a smear-ripened cheese.</title>
        <authorList>
            <consortium name="US DOE Joint Genome Institute (JGI-PGF)"/>
            <person name="Walter F."/>
            <person name="Albersmeier A."/>
            <person name="Kalinowski J."/>
            <person name="Ruckert C."/>
        </authorList>
    </citation>
    <scope>NUCLEOTIDE SEQUENCE</scope>
    <source>
        <strain evidence="2">JCM 13064</strain>
    </source>
</reference>
<name>A0A917R4K1_9ACTN</name>
<reference evidence="2" key="2">
    <citation type="submission" date="2020-09" db="EMBL/GenBank/DDBJ databases">
        <authorList>
            <person name="Sun Q."/>
            <person name="Ohkuma M."/>
        </authorList>
    </citation>
    <scope>NUCLEOTIDE SEQUENCE</scope>
    <source>
        <strain evidence="2">JCM 13064</strain>
    </source>
</reference>
<feature type="transmembrane region" description="Helical" evidence="1">
    <location>
        <begin position="34"/>
        <end position="57"/>
    </location>
</feature>
<sequence>MFGRKPIEERLAERRAQLPPLKEGEHFEHGPAKFIFIFLIVFVVVAHLIGLVVLMALDLN</sequence>
<proteinExistence type="predicted"/>
<keyword evidence="1" id="KW-1133">Transmembrane helix</keyword>
<keyword evidence="1" id="KW-0812">Transmembrane</keyword>
<dbReference type="AlphaFoldDB" id="A0A917R4K1"/>
<evidence type="ECO:0000313" key="3">
    <source>
        <dbReference type="Proteomes" id="UP000645217"/>
    </source>
</evidence>
<dbReference type="RefSeq" id="WP_189164055.1">
    <property type="nucleotide sequence ID" value="NZ_BOOT01000003.1"/>
</dbReference>
<keyword evidence="1" id="KW-0472">Membrane</keyword>
<organism evidence="2 3">
    <name type="scientific">Sphaerisporangium melleum</name>
    <dbReference type="NCBI Taxonomy" id="321316"/>
    <lineage>
        <taxon>Bacteria</taxon>
        <taxon>Bacillati</taxon>
        <taxon>Actinomycetota</taxon>
        <taxon>Actinomycetes</taxon>
        <taxon>Streptosporangiales</taxon>
        <taxon>Streptosporangiaceae</taxon>
        <taxon>Sphaerisporangium</taxon>
    </lineage>
</organism>
<comment type="caution">
    <text evidence="2">The sequence shown here is derived from an EMBL/GenBank/DDBJ whole genome shotgun (WGS) entry which is preliminary data.</text>
</comment>
<evidence type="ECO:0000256" key="1">
    <source>
        <dbReference type="SAM" id="Phobius"/>
    </source>
</evidence>